<proteinExistence type="predicted"/>
<organism evidence="3">
    <name type="scientific">Rhipicephalus appendiculatus</name>
    <name type="common">Brown ear tick</name>
    <dbReference type="NCBI Taxonomy" id="34631"/>
    <lineage>
        <taxon>Eukaryota</taxon>
        <taxon>Metazoa</taxon>
        <taxon>Ecdysozoa</taxon>
        <taxon>Arthropoda</taxon>
        <taxon>Chelicerata</taxon>
        <taxon>Arachnida</taxon>
        <taxon>Acari</taxon>
        <taxon>Parasitiformes</taxon>
        <taxon>Ixodida</taxon>
        <taxon>Ixodoidea</taxon>
        <taxon>Ixodidae</taxon>
        <taxon>Rhipicephalinae</taxon>
        <taxon>Rhipicephalus</taxon>
        <taxon>Rhipicephalus</taxon>
    </lineage>
</organism>
<accession>A0A131YXA7</accession>
<evidence type="ECO:0000313" key="3">
    <source>
        <dbReference type="EMBL" id="JAP83172.1"/>
    </source>
</evidence>
<evidence type="ECO:0000259" key="2">
    <source>
        <dbReference type="PROSITE" id="PS50157"/>
    </source>
</evidence>
<dbReference type="EMBL" id="GEDV01005385">
    <property type="protein sequence ID" value="JAP83172.1"/>
    <property type="molecule type" value="Transcribed_RNA"/>
</dbReference>
<keyword evidence="1" id="KW-0862">Zinc</keyword>
<dbReference type="SMART" id="SM00451">
    <property type="entry name" value="ZnF_U1"/>
    <property type="match status" value="3"/>
</dbReference>
<dbReference type="SMART" id="SM00355">
    <property type="entry name" value="ZnF_C2H2"/>
    <property type="match status" value="3"/>
</dbReference>
<dbReference type="PROSITE" id="PS50157">
    <property type="entry name" value="ZINC_FINGER_C2H2_2"/>
    <property type="match status" value="1"/>
</dbReference>
<dbReference type="PROSITE" id="PS00028">
    <property type="entry name" value="ZINC_FINGER_C2H2_1"/>
    <property type="match status" value="2"/>
</dbReference>
<dbReference type="Gene3D" id="3.30.160.60">
    <property type="entry name" value="Classic Zinc Finger"/>
    <property type="match status" value="2"/>
</dbReference>
<dbReference type="Pfam" id="PF12874">
    <property type="entry name" value="zf-met"/>
    <property type="match status" value="2"/>
</dbReference>
<feature type="domain" description="C2H2-type" evidence="2">
    <location>
        <begin position="22"/>
        <end position="51"/>
    </location>
</feature>
<dbReference type="GO" id="GO:0008270">
    <property type="term" value="F:zinc ion binding"/>
    <property type="evidence" value="ECO:0007669"/>
    <property type="project" value="UniProtKB-KW"/>
</dbReference>
<evidence type="ECO:0000256" key="1">
    <source>
        <dbReference type="PROSITE-ProRule" id="PRU00042"/>
    </source>
</evidence>
<protein>
    <submittedName>
        <fullName evidence="3">Mucin</fullName>
    </submittedName>
</protein>
<keyword evidence="1" id="KW-0863">Zinc-finger</keyword>
<dbReference type="InterPro" id="IPR003604">
    <property type="entry name" value="Matrin/U1-like-C_Znf_C2H2"/>
</dbReference>
<reference evidence="3" key="1">
    <citation type="journal article" date="2016" name="Ticks Tick Borne Dis.">
        <title>De novo assembly and annotation of the salivary gland transcriptome of Rhipicephalus appendiculatus male and female ticks during blood feeding.</title>
        <authorList>
            <person name="de Castro M.H."/>
            <person name="de Klerk D."/>
            <person name="Pienaar R."/>
            <person name="Latif A.A."/>
            <person name="Rees D.J."/>
            <person name="Mans B.J."/>
        </authorList>
    </citation>
    <scope>NUCLEOTIDE SEQUENCE</scope>
    <source>
        <tissue evidence="3">Salivary glands</tissue>
    </source>
</reference>
<dbReference type="InterPro" id="IPR036236">
    <property type="entry name" value="Znf_C2H2_sf"/>
</dbReference>
<sequence length="208" mass="22840">MILFFLRSCRKRSFADMNASAFACTPCGKTFTGPEPYNQHIASEKHKKKVQSGPVFQSGLVCEPCRMSFSGPAPMRDHMASAGHAKAMAIHRASTGQASTVETKSIRLAGSSANKTSYLQCQVCNILSFSCSKDAFDHYESAEHWDRKQAVEKGIEPSTYRPAAFIQSALASARMAEPPPTLPTSVLVCRAEENFEDFCSRNNLSFLL</sequence>
<dbReference type="InterPro" id="IPR013087">
    <property type="entry name" value="Znf_C2H2_type"/>
</dbReference>
<dbReference type="SUPFAM" id="SSF57667">
    <property type="entry name" value="beta-beta-alpha zinc fingers"/>
    <property type="match status" value="2"/>
</dbReference>
<name>A0A131YXA7_RHIAP</name>
<dbReference type="GO" id="GO:0003676">
    <property type="term" value="F:nucleic acid binding"/>
    <property type="evidence" value="ECO:0007669"/>
    <property type="project" value="InterPro"/>
</dbReference>
<keyword evidence="1" id="KW-0479">Metal-binding</keyword>
<dbReference type="AlphaFoldDB" id="A0A131YXA7"/>